<feature type="transmembrane region" description="Helical" evidence="6">
    <location>
        <begin position="127"/>
        <end position="144"/>
    </location>
</feature>
<evidence type="ECO:0008006" key="9">
    <source>
        <dbReference type="Google" id="ProtNLM"/>
    </source>
</evidence>
<dbReference type="PROSITE" id="PS01114">
    <property type="entry name" value="GPR1_FUN34_YAAH"/>
    <property type="match status" value="1"/>
</dbReference>
<proteinExistence type="inferred from homology"/>
<dbReference type="InterPro" id="IPR000791">
    <property type="entry name" value="Gpr1/Fun34/SatP-like"/>
</dbReference>
<evidence type="ECO:0000256" key="4">
    <source>
        <dbReference type="ARBA" id="ARBA00022989"/>
    </source>
</evidence>
<dbReference type="Pfam" id="PF01184">
    <property type="entry name" value="Gpr1_Fun34_YaaH"/>
    <property type="match status" value="1"/>
</dbReference>
<feature type="transmembrane region" description="Helical" evidence="6">
    <location>
        <begin position="7"/>
        <end position="25"/>
    </location>
</feature>
<keyword evidence="8" id="KW-1185">Reference proteome</keyword>
<dbReference type="NCBIfam" id="NF038013">
    <property type="entry name" value="AceTr_1"/>
    <property type="match status" value="1"/>
</dbReference>
<dbReference type="PANTHER" id="PTHR30178">
    <property type="entry name" value="INNER MEMBRANE PROTEIN YAAH"/>
    <property type="match status" value="1"/>
</dbReference>
<evidence type="ECO:0000256" key="3">
    <source>
        <dbReference type="ARBA" id="ARBA00022692"/>
    </source>
</evidence>
<keyword evidence="3 6" id="KW-0812">Transmembrane</keyword>
<keyword evidence="4 6" id="KW-1133">Transmembrane helix</keyword>
<evidence type="ECO:0000256" key="5">
    <source>
        <dbReference type="ARBA" id="ARBA00023136"/>
    </source>
</evidence>
<reference evidence="7 8" key="1">
    <citation type="submission" date="2019-07" db="EMBL/GenBank/DDBJ databases">
        <title>Novel species of Flavobacterium.</title>
        <authorList>
            <person name="Liu Q."/>
            <person name="Xin Y.-H."/>
        </authorList>
    </citation>
    <scope>NUCLEOTIDE SEQUENCE [LARGE SCALE GENOMIC DNA]</scope>
    <source>
        <strain evidence="7 8">LB1R34</strain>
    </source>
</reference>
<feature type="transmembrane region" description="Helical" evidence="6">
    <location>
        <begin position="150"/>
        <end position="171"/>
    </location>
</feature>
<name>A0A553DXK1_9FLAO</name>
<sequence>METKLANPAPLGLLGFGMTTILLNIHNMGFFPVSAVIISMGIFYGGLAQIIAGIFSFNQGKTFAGTAFISYGFFWISLVGIWLFPNTGFEMAGTTPTPFLGCYLLIWGLFTAFMWWGTWGGSKVQQFVFLSLTLLFILLAISKFTGNETINTIAGALGIVCGSSAFYLAMAELLEEVKNKKVLPY</sequence>
<evidence type="ECO:0000313" key="7">
    <source>
        <dbReference type="EMBL" id="TRX37501.1"/>
    </source>
</evidence>
<feature type="transmembrane region" description="Helical" evidence="6">
    <location>
        <begin position="31"/>
        <end position="55"/>
    </location>
</feature>
<evidence type="ECO:0000256" key="6">
    <source>
        <dbReference type="SAM" id="Phobius"/>
    </source>
</evidence>
<protein>
    <recommendedName>
        <fullName evidence="9">Acetate uptake transporter</fullName>
    </recommendedName>
</protein>
<dbReference type="InterPro" id="IPR047622">
    <property type="entry name" value="GPR1_FUN34_YAAH"/>
</dbReference>
<evidence type="ECO:0000256" key="1">
    <source>
        <dbReference type="ARBA" id="ARBA00004141"/>
    </source>
</evidence>
<gene>
    <name evidence="7" type="ORF">FNW21_12010</name>
</gene>
<feature type="transmembrane region" description="Helical" evidence="6">
    <location>
        <begin position="96"/>
        <end position="115"/>
    </location>
</feature>
<dbReference type="GO" id="GO:0005886">
    <property type="term" value="C:plasma membrane"/>
    <property type="evidence" value="ECO:0007669"/>
    <property type="project" value="TreeGrafter"/>
</dbReference>
<dbReference type="AlphaFoldDB" id="A0A553DXK1"/>
<dbReference type="OrthoDB" id="9787939at2"/>
<accession>A0A553DXK1</accession>
<comment type="subcellular location">
    <subcellularLocation>
        <location evidence="1">Membrane</location>
        <topology evidence="1">Multi-pass membrane protein</topology>
    </subcellularLocation>
</comment>
<dbReference type="InterPro" id="IPR047623">
    <property type="entry name" value="SatP"/>
</dbReference>
<dbReference type="Proteomes" id="UP000316371">
    <property type="component" value="Unassembled WGS sequence"/>
</dbReference>
<comment type="caution">
    <text evidence="7">The sequence shown here is derived from an EMBL/GenBank/DDBJ whole genome shotgun (WGS) entry which is preliminary data.</text>
</comment>
<evidence type="ECO:0000256" key="2">
    <source>
        <dbReference type="ARBA" id="ARBA00005587"/>
    </source>
</evidence>
<keyword evidence="5 6" id="KW-0472">Membrane</keyword>
<dbReference type="PANTHER" id="PTHR30178:SF3">
    <property type="entry name" value="SUCCINATE-ACETATE_PROTON SYMPORTER SATP"/>
    <property type="match status" value="1"/>
</dbReference>
<feature type="transmembrane region" description="Helical" evidence="6">
    <location>
        <begin position="62"/>
        <end position="84"/>
    </location>
</feature>
<dbReference type="EMBL" id="VJZT01000013">
    <property type="protein sequence ID" value="TRX37501.1"/>
    <property type="molecule type" value="Genomic_DNA"/>
</dbReference>
<dbReference type="RefSeq" id="WP_144256994.1">
    <property type="nucleotide sequence ID" value="NZ_VJZT01000013.1"/>
</dbReference>
<dbReference type="GO" id="GO:0071422">
    <property type="term" value="P:succinate transmembrane transport"/>
    <property type="evidence" value="ECO:0007669"/>
    <property type="project" value="TreeGrafter"/>
</dbReference>
<evidence type="ECO:0000313" key="8">
    <source>
        <dbReference type="Proteomes" id="UP000316371"/>
    </source>
</evidence>
<dbReference type="GO" id="GO:0015360">
    <property type="term" value="F:acetate:proton symporter activity"/>
    <property type="evidence" value="ECO:0007669"/>
    <property type="project" value="TreeGrafter"/>
</dbReference>
<organism evidence="7 8">
    <name type="scientific">Flavobacterium restrictum</name>
    <dbReference type="NCBI Taxonomy" id="2594428"/>
    <lineage>
        <taxon>Bacteria</taxon>
        <taxon>Pseudomonadati</taxon>
        <taxon>Bacteroidota</taxon>
        <taxon>Flavobacteriia</taxon>
        <taxon>Flavobacteriales</taxon>
        <taxon>Flavobacteriaceae</taxon>
        <taxon>Flavobacterium</taxon>
    </lineage>
</organism>
<comment type="similarity">
    <text evidence="2">Belongs to the acetate uptake transporter (AceTr) (TC 2.A.96) family.</text>
</comment>